<feature type="non-terminal residue" evidence="1">
    <location>
        <position position="107"/>
    </location>
</feature>
<accession>A0A3B0RS63</accession>
<sequence>MRSRPLRRGWLLVAFGLLAASCAQASETPTVSVAPTAIPGTAEAGWTTYSDEVARFSISYPDDWEIFTLDEAATKEFFDNVMQTLDVTVAPVIVLSVGLPRSAGGFE</sequence>
<name>A0A3B0RS63_9ZZZZ</name>
<proteinExistence type="predicted"/>
<protein>
    <submittedName>
        <fullName evidence="1">Uncharacterized protein</fullName>
    </submittedName>
</protein>
<evidence type="ECO:0000313" key="1">
    <source>
        <dbReference type="EMBL" id="VAV91316.1"/>
    </source>
</evidence>
<dbReference type="AlphaFoldDB" id="A0A3B0RS63"/>
<organism evidence="1">
    <name type="scientific">hydrothermal vent metagenome</name>
    <dbReference type="NCBI Taxonomy" id="652676"/>
    <lineage>
        <taxon>unclassified sequences</taxon>
        <taxon>metagenomes</taxon>
        <taxon>ecological metagenomes</taxon>
    </lineage>
</organism>
<dbReference type="EMBL" id="UOEK01000005">
    <property type="protein sequence ID" value="VAV91316.1"/>
    <property type="molecule type" value="Genomic_DNA"/>
</dbReference>
<dbReference type="PROSITE" id="PS51257">
    <property type="entry name" value="PROKAR_LIPOPROTEIN"/>
    <property type="match status" value="1"/>
</dbReference>
<reference evidence="1" key="1">
    <citation type="submission" date="2018-06" db="EMBL/GenBank/DDBJ databases">
        <authorList>
            <person name="Zhirakovskaya E."/>
        </authorList>
    </citation>
    <scope>NUCLEOTIDE SEQUENCE</scope>
</reference>
<gene>
    <name evidence="1" type="ORF">MNBD_ACTINO02-1037</name>
</gene>